<dbReference type="Proteomes" id="UP001385951">
    <property type="component" value="Unassembled WGS sequence"/>
</dbReference>
<feature type="compositionally biased region" description="Acidic residues" evidence="1">
    <location>
        <begin position="179"/>
        <end position="189"/>
    </location>
</feature>
<sequence length="202" mass="22740">MPPIRQSQKSHPQTLSSLLQSAYQGYVSIPQMTSRELQAEARNSLNDQYRRLLRKENVSVPWTWPWEAVSADRVILIGYPLDEKLADPGSLTKDKLILLVAALRRGTCYFAKISEAAFQALEAEYAKGVNLGGIIPKPPRDDRSDKGSVHGRHKNPATQTKKRRRGKIINSPPIVRDDTDIEDFSEGEMQELSSDPIVDWSD</sequence>
<comment type="caution">
    <text evidence="2">The sequence shown here is derived from an EMBL/GenBank/DDBJ whole genome shotgun (WGS) entry which is preliminary data.</text>
</comment>
<dbReference type="EMBL" id="JASBNA010000031">
    <property type="protein sequence ID" value="KAK7683317.1"/>
    <property type="molecule type" value="Genomic_DNA"/>
</dbReference>
<protein>
    <submittedName>
        <fullName evidence="2">Uncharacterized protein</fullName>
    </submittedName>
</protein>
<gene>
    <name evidence="2" type="ORF">QCA50_013579</name>
</gene>
<name>A0AAW0FT98_9APHY</name>
<keyword evidence="3" id="KW-1185">Reference proteome</keyword>
<feature type="region of interest" description="Disordered" evidence="1">
    <location>
        <begin position="132"/>
        <end position="202"/>
    </location>
</feature>
<proteinExistence type="predicted"/>
<feature type="compositionally biased region" description="Basic and acidic residues" evidence="1">
    <location>
        <begin position="138"/>
        <end position="148"/>
    </location>
</feature>
<organism evidence="2 3">
    <name type="scientific">Cerrena zonata</name>
    <dbReference type="NCBI Taxonomy" id="2478898"/>
    <lineage>
        <taxon>Eukaryota</taxon>
        <taxon>Fungi</taxon>
        <taxon>Dikarya</taxon>
        <taxon>Basidiomycota</taxon>
        <taxon>Agaricomycotina</taxon>
        <taxon>Agaricomycetes</taxon>
        <taxon>Polyporales</taxon>
        <taxon>Cerrenaceae</taxon>
        <taxon>Cerrena</taxon>
    </lineage>
</organism>
<evidence type="ECO:0000313" key="2">
    <source>
        <dbReference type="EMBL" id="KAK7683317.1"/>
    </source>
</evidence>
<feature type="compositionally biased region" description="Basic residues" evidence="1">
    <location>
        <begin position="149"/>
        <end position="167"/>
    </location>
</feature>
<dbReference type="AlphaFoldDB" id="A0AAW0FT98"/>
<accession>A0AAW0FT98</accession>
<evidence type="ECO:0000313" key="3">
    <source>
        <dbReference type="Proteomes" id="UP001385951"/>
    </source>
</evidence>
<evidence type="ECO:0000256" key="1">
    <source>
        <dbReference type="SAM" id="MobiDB-lite"/>
    </source>
</evidence>
<reference evidence="2 3" key="1">
    <citation type="submission" date="2022-09" db="EMBL/GenBank/DDBJ databases">
        <authorList>
            <person name="Palmer J.M."/>
        </authorList>
    </citation>
    <scope>NUCLEOTIDE SEQUENCE [LARGE SCALE GENOMIC DNA]</scope>
    <source>
        <strain evidence="2 3">DSM 7382</strain>
    </source>
</reference>